<dbReference type="GO" id="GO:0020037">
    <property type="term" value="F:heme binding"/>
    <property type="evidence" value="ECO:0007669"/>
    <property type="project" value="InterPro"/>
</dbReference>
<dbReference type="GO" id="GO:0046872">
    <property type="term" value="F:metal ion binding"/>
    <property type="evidence" value="ECO:0007669"/>
    <property type="project" value="UniProtKB-KW"/>
</dbReference>
<dbReference type="InterPro" id="IPR001486">
    <property type="entry name" value="Hemoglobin_trunc"/>
</dbReference>
<dbReference type="EMBL" id="PGTO01000005">
    <property type="protein sequence ID" value="RAU22382.1"/>
    <property type="molecule type" value="Genomic_DNA"/>
</dbReference>
<dbReference type="AlphaFoldDB" id="A0A364NZ81"/>
<dbReference type="OrthoDB" id="25954at2"/>
<proteinExistence type="predicted"/>
<protein>
    <submittedName>
        <fullName evidence="5">Globin family protein</fullName>
    </submittedName>
</protein>
<dbReference type="CDD" id="cd08916">
    <property type="entry name" value="TrHb3_P"/>
    <property type="match status" value="1"/>
</dbReference>
<evidence type="ECO:0000256" key="4">
    <source>
        <dbReference type="ARBA" id="ARBA00023004"/>
    </source>
</evidence>
<dbReference type="InterPro" id="IPR009050">
    <property type="entry name" value="Globin-like_sf"/>
</dbReference>
<organism evidence="5 6">
    <name type="scientific">Paramagnetospirillum kuznetsovii</name>
    <dbReference type="NCBI Taxonomy" id="2053833"/>
    <lineage>
        <taxon>Bacteria</taxon>
        <taxon>Pseudomonadati</taxon>
        <taxon>Pseudomonadota</taxon>
        <taxon>Alphaproteobacteria</taxon>
        <taxon>Rhodospirillales</taxon>
        <taxon>Magnetospirillaceae</taxon>
        <taxon>Paramagnetospirillum</taxon>
    </lineage>
</organism>
<evidence type="ECO:0000256" key="2">
    <source>
        <dbReference type="ARBA" id="ARBA00022617"/>
    </source>
</evidence>
<keyword evidence="1" id="KW-0813">Transport</keyword>
<keyword evidence="3" id="KW-0479">Metal-binding</keyword>
<evidence type="ECO:0000256" key="3">
    <source>
        <dbReference type="ARBA" id="ARBA00022723"/>
    </source>
</evidence>
<sequence>MGVAVPTSNSESEARIVNLVARFYELGRADPVLGPLFDAAIPNYPEHMAIVADFWSRHLLGTERYRGNVFASHMRLPIEPVHFDLWLKTFKQAADETLTPMLAQQAMAKAAHMTQSITVGLFPYRDAEGKPTRKPPF</sequence>
<reference evidence="5 6" key="1">
    <citation type="submission" date="2017-11" db="EMBL/GenBank/DDBJ databases">
        <title>Draft genome sequence of magnetotactic bacterium Magnetospirillum kuznetsovii LBB-42.</title>
        <authorList>
            <person name="Grouzdev D.S."/>
            <person name="Rysina M.S."/>
            <person name="Baslerov R.V."/>
            <person name="Koziaeva V."/>
        </authorList>
    </citation>
    <scope>NUCLEOTIDE SEQUENCE [LARGE SCALE GENOMIC DNA]</scope>
    <source>
        <strain evidence="5 6">LBB-42</strain>
    </source>
</reference>
<evidence type="ECO:0000256" key="1">
    <source>
        <dbReference type="ARBA" id="ARBA00022448"/>
    </source>
</evidence>
<dbReference type="Pfam" id="PF01152">
    <property type="entry name" value="Bac_globin"/>
    <property type="match status" value="1"/>
</dbReference>
<evidence type="ECO:0000313" key="6">
    <source>
        <dbReference type="Proteomes" id="UP000251075"/>
    </source>
</evidence>
<dbReference type="GO" id="GO:0019825">
    <property type="term" value="F:oxygen binding"/>
    <property type="evidence" value="ECO:0007669"/>
    <property type="project" value="InterPro"/>
</dbReference>
<keyword evidence="4" id="KW-0408">Iron</keyword>
<dbReference type="InterPro" id="IPR012292">
    <property type="entry name" value="Globin/Proto"/>
</dbReference>
<accession>A0A364NZ81</accession>
<evidence type="ECO:0000313" key="5">
    <source>
        <dbReference type="EMBL" id="RAU22382.1"/>
    </source>
</evidence>
<keyword evidence="6" id="KW-1185">Reference proteome</keyword>
<dbReference type="Gene3D" id="1.10.490.10">
    <property type="entry name" value="Globins"/>
    <property type="match status" value="1"/>
</dbReference>
<comment type="caution">
    <text evidence="5">The sequence shown here is derived from an EMBL/GenBank/DDBJ whole genome shotgun (WGS) entry which is preliminary data.</text>
</comment>
<dbReference type="Proteomes" id="UP000251075">
    <property type="component" value="Unassembled WGS sequence"/>
</dbReference>
<gene>
    <name evidence="5" type="ORF">CU669_09380</name>
</gene>
<name>A0A364NZ81_9PROT</name>
<keyword evidence="2" id="KW-0349">Heme</keyword>
<dbReference type="SUPFAM" id="SSF46458">
    <property type="entry name" value="Globin-like"/>
    <property type="match status" value="1"/>
</dbReference>